<evidence type="ECO:0000259" key="1">
    <source>
        <dbReference type="SMART" id="SM00245"/>
    </source>
</evidence>
<dbReference type="InterPro" id="IPR029045">
    <property type="entry name" value="ClpP/crotonase-like_dom_sf"/>
</dbReference>
<dbReference type="InterPro" id="IPR005151">
    <property type="entry name" value="Tail-specific_protease"/>
</dbReference>
<dbReference type="PANTHER" id="PTHR11261">
    <property type="entry name" value="INTERPHOTORECEPTOR RETINOID-BINDING PROTEIN"/>
    <property type="match status" value="1"/>
</dbReference>
<name>A0ABQ4I5J1_9ACTN</name>
<proteinExistence type="predicted"/>
<dbReference type="Gene3D" id="3.90.226.10">
    <property type="entry name" value="2-enoyl-CoA Hydratase, Chain A, domain 1"/>
    <property type="match status" value="1"/>
</dbReference>
<protein>
    <submittedName>
        <fullName evidence="2">Interphotoreceptor retinoid-binding protein</fullName>
    </submittedName>
</protein>
<dbReference type="Gene3D" id="3.30.750.44">
    <property type="match status" value="1"/>
</dbReference>
<organism evidence="2 3">
    <name type="scientific">Micromonospora andamanensis</name>
    <dbReference type="NCBI Taxonomy" id="1287068"/>
    <lineage>
        <taxon>Bacteria</taxon>
        <taxon>Bacillati</taxon>
        <taxon>Actinomycetota</taxon>
        <taxon>Actinomycetes</taxon>
        <taxon>Micromonosporales</taxon>
        <taxon>Micromonosporaceae</taxon>
        <taxon>Micromonospora</taxon>
    </lineage>
</organism>
<gene>
    <name evidence="2" type="ORF">Van01_63690</name>
</gene>
<reference evidence="2 3" key="1">
    <citation type="submission" date="2021-01" db="EMBL/GenBank/DDBJ databases">
        <title>Whole genome shotgun sequence of Verrucosispora andamanensis NBRC 109075.</title>
        <authorList>
            <person name="Komaki H."/>
            <person name="Tamura T."/>
        </authorList>
    </citation>
    <scope>NUCLEOTIDE SEQUENCE [LARGE SCALE GENOMIC DNA]</scope>
    <source>
        <strain evidence="2 3">NBRC 109075</strain>
    </source>
</reference>
<dbReference type="SMART" id="SM00245">
    <property type="entry name" value="TSPc"/>
    <property type="match status" value="1"/>
</dbReference>
<evidence type="ECO:0000313" key="3">
    <source>
        <dbReference type="Proteomes" id="UP000647017"/>
    </source>
</evidence>
<dbReference type="Pfam" id="PF03572">
    <property type="entry name" value="Peptidase_S41"/>
    <property type="match status" value="1"/>
</dbReference>
<comment type="caution">
    <text evidence="2">The sequence shown here is derived from an EMBL/GenBank/DDBJ whole genome shotgun (WGS) entry which is preliminary data.</text>
</comment>
<accession>A0ABQ4I5J1</accession>
<dbReference type="Proteomes" id="UP000647017">
    <property type="component" value="Unassembled WGS sequence"/>
</dbReference>
<feature type="domain" description="Tail specific protease" evidence="1">
    <location>
        <begin position="79"/>
        <end position="276"/>
    </location>
</feature>
<sequence length="328" mass="36004">MARHLTAIACDLLTGKYVFPDRAVAAADEIRRRALAGEYDGLDEAALGHRLTEHLFGLCADKHLRVRLREAVPTGRTGEGDPTVAWREYQRLTGYRIARAERLDGNVGYLDLRGVPDPALGGRAIAAAMELVSHTDALIIDLRRNRGGAPEGVAFWCSYFFPDADIHLNDVFAAATGQTRQYWTLAYLPGARYLDRPVYVLTSDYTFSAGEELAYNLQAQRRATLIGRTTRGGAHPTEAFPITDTLEITIPTARSINPVTGTNWEGTGVTPDMDVPAEQAFAVAYETALQHVLTTSSTAFVLDEAREALTGITRQEARTTDIPRISRL</sequence>
<dbReference type="SUPFAM" id="SSF52096">
    <property type="entry name" value="ClpP/crotonase"/>
    <property type="match status" value="1"/>
</dbReference>
<keyword evidence="3" id="KW-1185">Reference proteome</keyword>
<dbReference type="RefSeq" id="WP_204015552.1">
    <property type="nucleotide sequence ID" value="NZ_BOOZ01000083.1"/>
</dbReference>
<dbReference type="PANTHER" id="PTHR11261:SF3">
    <property type="entry name" value="RETINOL-BINDING PROTEIN 3"/>
    <property type="match status" value="1"/>
</dbReference>
<dbReference type="EMBL" id="BOOZ01000083">
    <property type="protein sequence ID" value="GIJ13155.1"/>
    <property type="molecule type" value="Genomic_DNA"/>
</dbReference>
<evidence type="ECO:0000313" key="2">
    <source>
        <dbReference type="EMBL" id="GIJ13155.1"/>
    </source>
</evidence>
<dbReference type="CDD" id="cd07563">
    <property type="entry name" value="Peptidase_S41_IRBP"/>
    <property type="match status" value="1"/>
</dbReference>